<accession>A0A2T0WWN6</accession>
<dbReference type="InterPro" id="IPR007444">
    <property type="entry name" value="Glucan_biosyn_MdoG_C"/>
</dbReference>
<evidence type="ECO:0000256" key="1">
    <source>
        <dbReference type="ARBA" id="ARBA00004418"/>
    </source>
</evidence>
<comment type="subcellular location">
    <subcellularLocation>
        <location evidence="1">Periplasm</location>
    </subcellularLocation>
</comment>
<dbReference type="Proteomes" id="UP000238392">
    <property type="component" value="Unassembled WGS sequence"/>
</dbReference>
<keyword evidence="5" id="KW-0574">Periplasm</keyword>
<keyword evidence="6" id="KW-0732">Signal</keyword>
<evidence type="ECO:0000256" key="2">
    <source>
        <dbReference type="ARBA" id="ARBA00005001"/>
    </source>
</evidence>
<feature type="chain" id="PRO_5015480377" description="Glucans biosynthesis protein G" evidence="6">
    <location>
        <begin position="44"/>
        <end position="533"/>
    </location>
</feature>
<evidence type="ECO:0000259" key="7">
    <source>
        <dbReference type="Pfam" id="PF04349"/>
    </source>
</evidence>
<keyword evidence="9" id="KW-1185">Reference proteome</keyword>
<dbReference type="Gene3D" id="2.60.40.10">
    <property type="entry name" value="Immunoglobulins"/>
    <property type="match status" value="1"/>
</dbReference>
<comment type="caution">
    <text evidence="8">The sequence shown here is derived from an EMBL/GenBank/DDBJ whole genome shotgun (WGS) entry which is preliminary data.</text>
</comment>
<dbReference type="GO" id="GO:0030288">
    <property type="term" value="C:outer membrane-bounded periplasmic space"/>
    <property type="evidence" value="ECO:0007669"/>
    <property type="project" value="TreeGrafter"/>
</dbReference>
<dbReference type="SUPFAM" id="SSF74650">
    <property type="entry name" value="Galactose mutarotase-like"/>
    <property type="match status" value="1"/>
</dbReference>
<dbReference type="PANTHER" id="PTHR30504:SF4">
    <property type="entry name" value="GLUCANS BIOSYNTHESIS PROTEIN G"/>
    <property type="match status" value="1"/>
</dbReference>
<dbReference type="InterPro" id="IPR013783">
    <property type="entry name" value="Ig-like_fold"/>
</dbReference>
<dbReference type="InterPro" id="IPR006311">
    <property type="entry name" value="TAT_signal"/>
</dbReference>
<dbReference type="EMBL" id="PVTQ01000004">
    <property type="protein sequence ID" value="PRY91077.1"/>
    <property type="molecule type" value="Genomic_DNA"/>
</dbReference>
<protein>
    <recommendedName>
        <fullName evidence="4">Glucans biosynthesis protein G</fullName>
    </recommendedName>
</protein>
<proteinExistence type="inferred from homology"/>
<evidence type="ECO:0000313" key="9">
    <source>
        <dbReference type="Proteomes" id="UP000238392"/>
    </source>
</evidence>
<dbReference type="AlphaFoldDB" id="A0A2T0WWN6"/>
<reference evidence="8 9" key="1">
    <citation type="submission" date="2018-03" db="EMBL/GenBank/DDBJ databases">
        <title>Genomic Encyclopedia of Archaeal and Bacterial Type Strains, Phase II (KMG-II): from individual species to whole genera.</title>
        <authorList>
            <person name="Goeker M."/>
        </authorList>
    </citation>
    <scope>NUCLEOTIDE SEQUENCE [LARGE SCALE GENOMIC DNA]</scope>
    <source>
        <strain evidence="8 9">DSM 100212</strain>
    </source>
</reference>
<comment type="pathway">
    <text evidence="2">Glycan metabolism; osmoregulated periplasmic glucan (OPG) biosynthesis.</text>
</comment>
<dbReference type="UniPathway" id="UPA00637"/>
<dbReference type="GO" id="GO:0003824">
    <property type="term" value="F:catalytic activity"/>
    <property type="evidence" value="ECO:0007669"/>
    <property type="project" value="InterPro"/>
</dbReference>
<dbReference type="InterPro" id="IPR014718">
    <property type="entry name" value="GH-type_carb-bd"/>
</dbReference>
<evidence type="ECO:0000256" key="6">
    <source>
        <dbReference type="SAM" id="SignalP"/>
    </source>
</evidence>
<dbReference type="InterPro" id="IPR014438">
    <property type="entry name" value="Glucan_biosyn_MdoG/MdoD"/>
</dbReference>
<dbReference type="Gene3D" id="2.70.98.10">
    <property type="match status" value="1"/>
</dbReference>
<comment type="similarity">
    <text evidence="3">Belongs to the OpgD/OpgG family.</text>
</comment>
<dbReference type="SUPFAM" id="SSF81296">
    <property type="entry name" value="E set domains"/>
    <property type="match status" value="1"/>
</dbReference>
<dbReference type="GO" id="GO:0051274">
    <property type="term" value="P:beta-glucan biosynthetic process"/>
    <property type="evidence" value="ECO:0007669"/>
    <property type="project" value="TreeGrafter"/>
</dbReference>
<dbReference type="Pfam" id="PF04349">
    <property type="entry name" value="MdoG"/>
    <property type="match status" value="1"/>
</dbReference>
<evidence type="ECO:0000256" key="4">
    <source>
        <dbReference type="ARBA" id="ARBA00015376"/>
    </source>
</evidence>
<feature type="domain" description="Glucan biosynthesis periplasmic MdoG C-terminal" evidence="7">
    <location>
        <begin position="51"/>
        <end position="530"/>
    </location>
</feature>
<evidence type="ECO:0000313" key="8">
    <source>
        <dbReference type="EMBL" id="PRY91077.1"/>
    </source>
</evidence>
<evidence type="ECO:0000256" key="3">
    <source>
        <dbReference type="ARBA" id="ARBA00009284"/>
    </source>
</evidence>
<dbReference type="PANTHER" id="PTHR30504">
    <property type="entry name" value="GLUCANS BIOSYNTHESIS PROTEIN"/>
    <property type="match status" value="1"/>
</dbReference>
<dbReference type="PIRSF" id="PIRSF006281">
    <property type="entry name" value="MdoG"/>
    <property type="match status" value="1"/>
</dbReference>
<sequence length="533" mass="58845">MQNSKTALAVPSMNTRLDRRHFLAALGASVAVSALLSNHPAAAEEPVGTPFSFEKLTEDMRVAAQQPEPAPETIEGFLTDLHYDDYNRIRFKPGRSRWQDDSAFRVQAFHLGWLFKQPVHVNEVVNGESRPMAFSTTDFEYSGGLADKVPANAEMPGVAGFRLGNQLNRADIFDELIVFLGASYFRALGQGNGYGLSARGLAVNTGQSRAEEFPRFSAFWLERPAPGAASATVYAALESKSVTGAYRFIITPGKETIVEVTTRLFLRDDVEQLGIAPLTSMYLFAGNDMGEFHDYRSAVHDSEALVMNTRGGETFYRPLNNPPRLASSYFGAENPKSFGLVQRNRDFDHYLDAQAHYEKRPSLVVEPIGDWGKGTVRLVEIPSDLETNDNIVAFWIPEKSATAGDAIELSYRLRWGMTPEGDGSTDRARILRTRLGAGGVSGVEGTNGRQKFVIDFRGGLLSELPDDADVEAMVTATRGEIAETVLSKISGTDMWRLVIEVKGETGSVIELKANVEGYDRVLTETWLYQWMVE</sequence>
<dbReference type="PROSITE" id="PS51318">
    <property type="entry name" value="TAT"/>
    <property type="match status" value="1"/>
</dbReference>
<dbReference type="GO" id="GO:0030246">
    <property type="term" value="F:carbohydrate binding"/>
    <property type="evidence" value="ECO:0007669"/>
    <property type="project" value="InterPro"/>
</dbReference>
<name>A0A2T0WWN6_9RHOB</name>
<dbReference type="InterPro" id="IPR014756">
    <property type="entry name" value="Ig_E-set"/>
</dbReference>
<organism evidence="8 9">
    <name type="scientific">Donghicola tyrosinivorans</name>
    <dbReference type="NCBI Taxonomy" id="1652492"/>
    <lineage>
        <taxon>Bacteria</taxon>
        <taxon>Pseudomonadati</taxon>
        <taxon>Pseudomonadota</taxon>
        <taxon>Alphaproteobacteria</taxon>
        <taxon>Rhodobacterales</taxon>
        <taxon>Roseobacteraceae</taxon>
        <taxon>Donghicola</taxon>
    </lineage>
</organism>
<dbReference type="InterPro" id="IPR011013">
    <property type="entry name" value="Gal_mutarotase_sf_dom"/>
</dbReference>
<feature type="signal peptide" evidence="6">
    <location>
        <begin position="1"/>
        <end position="43"/>
    </location>
</feature>
<gene>
    <name evidence="8" type="ORF">CLV74_10489</name>
</gene>
<evidence type="ECO:0000256" key="5">
    <source>
        <dbReference type="ARBA" id="ARBA00022764"/>
    </source>
</evidence>